<feature type="domain" description="DUF3945" evidence="2">
    <location>
        <begin position="306"/>
        <end position="359"/>
    </location>
</feature>
<evidence type="ECO:0000313" key="5">
    <source>
        <dbReference type="Proteomes" id="UP000095419"/>
    </source>
</evidence>
<dbReference type="InterPro" id="IPR025222">
    <property type="entry name" value="DUF3945"/>
</dbReference>
<feature type="compositionally biased region" description="Polar residues" evidence="1">
    <location>
        <begin position="148"/>
        <end position="165"/>
    </location>
</feature>
<feature type="domain" description="DUF3945" evidence="2">
    <location>
        <begin position="433"/>
        <end position="484"/>
    </location>
</feature>
<organism evidence="4 5">
    <name type="scientific">Bacteroides uniformis</name>
    <dbReference type="NCBI Taxonomy" id="820"/>
    <lineage>
        <taxon>Bacteria</taxon>
        <taxon>Pseudomonadati</taxon>
        <taxon>Bacteroidota</taxon>
        <taxon>Bacteroidia</taxon>
        <taxon>Bacteroidales</taxon>
        <taxon>Bacteroidaceae</taxon>
        <taxon>Bacteroides</taxon>
    </lineage>
</organism>
<evidence type="ECO:0000259" key="2">
    <source>
        <dbReference type="Pfam" id="PF13101"/>
    </source>
</evidence>
<feature type="domain" description="DUF3945" evidence="2">
    <location>
        <begin position="499"/>
        <end position="527"/>
    </location>
</feature>
<dbReference type="AlphaFoldDB" id="A0A174L7Q2"/>
<dbReference type="Pfam" id="PF13351">
    <property type="entry name" value="DUF4099"/>
    <property type="match status" value="1"/>
</dbReference>
<evidence type="ECO:0000313" key="4">
    <source>
        <dbReference type="EMBL" id="CUP18881.1"/>
    </source>
</evidence>
<evidence type="ECO:0000256" key="1">
    <source>
        <dbReference type="SAM" id="MobiDB-lite"/>
    </source>
</evidence>
<dbReference type="RefSeq" id="WP_057089320.1">
    <property type="nucleotide sequence ID" value="NZ_CYZF01000010.1"/>
</dbReference>
<feature type="domain" description="DUF3945" evidence="2">
    <location>
        <begin position="366"/>
        <end position="417"/>
    </location>
</feature>
<dbReference type="Pfam" id="PF13101">
    <property type="entry name" value="DUF3945"/>
    <property type="match status" value="4"/>
</dbReference>
<protein>
    <submittedName>
        <fullName evidence="4">Copper amine oxidase domain-containing protein</fullName>
    </submittedName>
</protein>
<reference evidence="4 5" key="1">
    <citation type="submission" date="2015-09" db="EMBL/GenBank/DDBJ databases">
        <authorList>
            <consortium name="Pathogen Informatics"/>
        </authorList>
    </citation>
    <scope>NUCLEOTIDE SEQUENCE [LARGE SCALE GENOMIC DNA]</scope>
    <source>
        <strain evidence="4 5">2789STDY5608791</strain>
    </source>
</reference>
<feature type="region of interest" description="Disordered" evidence="1">
    <location>
        <begin position="132"/>
        <end position="165"/>
    </location>
</feature>
<proteinExistence type="predicted"/>
<feature type="domain" description="DUF4099" evidence="3">
    <location>
        <begin position="167"/>
        <end position="249"/>
    </location>
</feature>
<accession>A0A174L7Q2</accession>
<name>A0A174L7Q2_BACUN</name>
<dbReference type="Proteomes" id="UP000095419">
    <property type="component" value="Unassembled WGS sequence"/>
</dbReference>
<gene>
    <name evidence="4" type="ORF">ERS417307_03216</name>
</gene>
<sequence length="530" mass="60011">MAAENIRGDTPKQTPPVIENEQFSDIILILDKMELLLQAVTKLDKSGRYESVPAKEENRNSFLKLDRYANMFESFVKNLWSQLKDPTRFGILSVKEQALDDPKVRQAIEDLAAGKKTDAVAEFLAKYDITPKGQEQSINNQNDKEMATQEQTTRAQTPQDGQPNYRFNESMIDWEQLKHFGLSREYLQERGLLDSMLRGYKTNQVVPISMNFGSAVLRTDARLSFQQSTQGPVVLGIHGIRQQPDLERPFFGHIFSEEDKKNLRESGNMGRVVNLRVRNEDVPSFLSIDRLTNEIVAMKAENAYIPEKISGVTLTDQEKAELRDGKAIYVEGMTSKAGNPFDAYLQFNADRKGLEYIFPNDRIFNRQELGGVALSPKQIEALNAGKAIFVEDMKRKDGEVFSAFVKLDEASGRPTYTRYNPDSPEGAREIYIPKELNGVKLTPEDKKELSEGKAIFIKDMISRRGEVFSSFVRLNMETGNPQYSKTPDGFDQREEFKIPAEVWGVVLTAKQRGQLQDGKAVLVEGMTGYV</sequence>
<dbReference type="InterPro" id="IPR025343">
    <property type="entry name" value="DUF4099"/>
</dbReference>
<evidence type="ECO:0000259" key="3">
    <source>
        <dbReference type="Pfam" id="PF13351"/>
    </source>
</evidence>
<dbReference type="EMBL" id="CYZF01000010">
    <property type="protein sequence ID" value="CUP18881.1"/>
    <property type="molecule type" value="Genomic_DNA"/>
</dbReference>